<feature type="chain" id="PRO_5036228617" evidence="1">
    <location>
        <begin position="26"/>
        <end position="229"/>
    </location>
</feature>
<keyword evidence="4" id="KW-1185">Reference proteome</keyword>
<feature type="signal peptide" evidence="1">
    <location>
        <begin position="1"/>
        <end position="25"/>
    </location>
</feature>
<evidence type="ECO:0000313" key="4">
    <source>
        <dbReference type="Proteomes" id="UP000663828"/>
    </source>
</evidence>
<evidence type="ECO:0000313" key="3">
    <source>
        <dbReference type="EMBL" id="CAF1600293.1"/>
    </source>
</evidence>
<proteinExistence type="predicted"/>
<reference evidence="2" key="1">
    <citation type="submission" date="2021-02" db="EMBL/GenBank/DDBJ databases">
        <authorList>
            <person name="Nowell W R."/>
        </authorList>
    </citation>
    <scope>NUCLEOTIDE SEQUENCE</scope>
</reference>
<sequence length="229" mass="26092">MYFNRNSFLIVGFVSLTITMRIVDGCRSLSVNQPKLCPTVKWNLGGLIYTDWKTVGIEGVQLFIDTINTGYVYSNEKDQILVWFKDNPRRMIIGYKNYNEITSIFAQVIDDRFGCYDLFIDIYDRLYCALFYADQVVKRLLNDDDEVEIIIVAGTNTTGSGPHELDGPRRIFVDTNFDLYVADVFNDRIQLFRLGDQSGTTVAGQSSLDITTILSSPDTVVLLYLPVRN</sequence>
<dbReference type="OrthoDB" id="342730at2759"/>
<protein>
    <submittedName>
        <fullName evidence="2">Uncharacterized protein</fullName>
    </submittedName>
</protein>
<organism evidence="2 5">
    <name type="scientific">Adineta ricciae</name>
    <name type="common">Rotifer</name>
    <dbReference type="NCBI Taxonomy" id="249248"/>
    <lineage>
        <taxon>Eukaryota</taxon>
        <taxon>Metazoa</taxon>
        <taxon>Spiralia</taxon>
        <taxon>Gnathifera</taxon>
        <taxon>Rotifera</taxon>
        <taxon>Eurotatoria</taxon>
        <taxon>Bdelloidea</taxon>
        <taxon>Adinetida</taxon>
        <taxon>Adinetidae</taxon>
        <taxon>Adineta</taxon>
    </lineage>
</organism>
<name>A0A815QBI1_ADIRI</name>
<gene>
    <name evidence="2" type="ORF">EDS130_LOCUS40199</name>
    <name evidence="3" type="ORF">XAT740_LOCUS47629</name>
</gene>
<dbReference type="EMBL" id="CAJNOR010006647">
    <property type="protein sequence ID" value="CAF1600293.1"/>
    <property type="molecule type" value="Genomic_DNA"/>
</dbReference>
<evidence type="ECO:0000313" key="2">
    <source>
        <dbReference type="EMBL" id="CAF1461648.1"/>
    </source>
</evidence>
<accession>A0A815QBI1</accession>
<keyword evidence="1" id="KW-0732">Signal</keyword>
<evidence type="ECO:0000256" key="1">
    <source>
        <dbReference type="SAM" id="SignalP"/>
    </source>
</evidence>
<dbReference type="Proteomes" id="UP000663852">
    <property type="component" value="Unassembled WGS sequence"/>
</dbReference>
<dbReference type="InterPro" id="IPR011042">
    <property type="entry name" value="6-blade_b-propeller_TolB-like"/>
</dbReference>
<dbReference type="EMBL" id="CAJNOJ010000478">
    <property type="protein sequence ID" value="CAF1461648.1"/>
    <property type="molecule type" value="Genomic_DNA"/>
</dbReference>
<dbReference type="AlphaFoldDB" id="A0A815QBI1"/>
<comment type="caution">
    <text evidence="2">The sequence shown here is derived from an EMBL/GenBank/DDBJ whole genome shotgun (WGS) entry which is preliminary data.</text>
</comment>
<dbReference type="Gene3D" id="2.120.10.30">
    <property type="entry name" value="TolB, C-terminal domain"/>
    <property type="match status" value="1"/>
</dbReference>
<dbReference type="SUPFAM" id="SSF101898">
    <property type="entry name" value="NHL repeat"/>
    <property type="match status" value="1"/>
</dbReference>
<evidence type="ECO:0000313" key="5">
    <source>
        <dbReference type="Proteomes" id="UP000663852"/>
    </source>
</evidence>
<dbReference type="Proteomes" id="UP000663828">
    <property type="component" value="Unassembled WGS sequence"/>
</dbReference>